<keyword evidence="1" id="KW-1015">Disulfide bond</keyword>
<dbReference type="Gene3D" id="2.40.10.10">
    <property type="entry name" value="Trypsin-like serine proteases"/>
    <property type="match status" value="1"/>
</dbReference>
<evidence type="ECO:0000313" key="6">
    <source>
        <dbReference type="Proteomes" id="UP001150569"/>
    </source>
</evidence>
<dbReference type="GO" id="GO:0006508">
    <property type="term" value="P:proteolysis"/>
    <property type="evidence" value="ECO:0007669"/>
    <property type="project" value="UniProtKB-KW"/>
</dbReference>
<dbReference type="InterPro" id="IPR051333">
    <property type="entry name" value="CLIP_Serine_Protease"/>
</dbReference>
<feature type="signal peptide" evidence="3">
    <location>
        <begin position="1"/>
        <end position="22"/>
    </location>
</feature>
<evidence type="ECO:0000256" key="2">
    <source>
        <dbReference type="RuleBase" id="RU363034"/>
    </source>
</evidence>
<dbReference type="InterPro" id="IPR043504">
    <property type="entry name" value="Peptidase_S1_PA_chymotrypsin"/>
</dbReference>
<dbReference type="PRINTS" id="PR00722">
    <property type="entry name" value="CHYMOTRYPSIN"/>
</dbReference>
<sequence length="320" mass="35389">MGPLTYLALFLTFQYSLVPIQAEPTDHHPQLVRRVVGGTQAKSSDLPFILMIHSKIKSDGIGRCTGIHLADTWLLTAAHCVMRDKRDVVEPTDVQVFCDVDEAQPTLWGVADIHIHPLYKPDKPAFDLALLRILNATRPAPRVMIGSGPDGDARPGTELTQAGWGLRIPNTTIETLHNQTDAVAPYLHVRPAQLIALSNFLWGHFFYVSPWSTTAGTGSGDSGGPLYRPEDDGAGGGGWRVYGLTSSTAYPPPYNIDKSAGLDLYIRLDVHREWLKDVPLGRAQRYRPWYLASSASRAEYGAWATYLASVLLCSRWVSRW</sequence>
<dbReference type="InterPro" id="IPR033116">
    <property type="entry name" value="TRYPSIN_SER"/>
</dbReference>
<dbReference type="AlphaFoldDB" id="A0A9W8AEP6"/>
<evidence type="ECO:0000256" key="1">
    <source>
        <dbReference type="ARBA" id="ARBA00023157"/>
    </source>
</evidence>
<dbReference type="PANTHER" id="PTHR24260">
    <property type="match status" value="1"/>
</dbReference>
<dbReference type="Pfam" id="PF00089">
    <property type="entry name" value="Trypsin"/>
    <property type="match status" value="1"/>
</dbReference>
<accession>A0A9W8AEP6</accession>
<feature type="domain" description="Peptidase S1" evidence="4">
    <location>
        <begin position="35"/>
        <end position="280"/>
    </location>
</feature>
<dbReference type="PROSITE" id="PS50240">
    <property type="entry name" value="TRYPSIN_DOM"/>
    <property type="match status" value="1"/>
</dbReference>
<dbReference type="PROSITE" id="PS00135">
    <property type="entry name" value="TRYPSIN_SER"/>
    <property type="match status" value="1"/>
</dbReference>
<protein>
    <submittedName>
        <fullName evidence="5">Brain-specific serine protease 4</fullName>
    </submittedName>
</protein>
<keyword evidence="2" id="KW-0720">Serine protease</keyword>
<keyword evidence="2 5" id="KW-0645">Protease</keyword>
<dbReference type="EMBL" id="JANBPT010000288">
    <property type="protein sequence ID" value="KAJ1924179.1"/>
    <property type="molecule type" value="Genomic_DNA"/>
</dbReference>
<dbReference type="SUPFAM" id="SSF50494">
    <property type="entry name" value="Trypsin-like serine proteases"/>
    <property type="match status" value="1"/>
</dbReference>
<keyword evidence="3" id="KW-0732">Signal</keyword>
<keyword evidence="6" id="KW-1185">Reference proteome</keyword>
<evidence type="ECO:0000259" key="4">
    <source>
        <dbReference type="PROSITE" id="PS50240"/>
    </source>
</evidence>
<evidence type="ECO:0000256" key="3">
    <source>
        <dbReference type="SAM" id="SignalP"/>
    </source>
</evidence>
<comment type="caution">
    <text evidence="5">The sequence shown here is derived from an EMBL/GenBank/DDBJ whole genome shotgun (WGS) entry which is preliminary data.</text>
</comment>
<dbReference type="PROSITE" id="PS00134">
    <property type="entry name" value="TRYPSIN_HIS"/>
    <property type="match status" value="1"/>
</dbReference>
<evidence type="ECO:0000313" key="5">
    <source>
        <dbReference type="EMBL" id="KAJ1924179.1"/>
    </source>
</evidence>
<dbReference type="InterPro" id="IPR018114">
    <property type="entry name" value="TRYPSIN_HIS"/>
</dbReference>
<dbReference type="OrthoDB" id="10061449at2759"/>
<organism evidence="5 6">
    <name type="scientific">Tieghemiomyces parasiticus</name>
    <dbReference type="NCBI Taxonomy" id="78921"/>
    <lineage>
        <taxon>Eukaryota</taxon>
        <taxon>Fungi</taxon>
        <taxon>Fungi incertae sedis</taxon>
        <taxon>Zoopagomycota</taxon>
        <taxon>Kickxellomycotina</taxon>
        <taxon>Dimargaritomycetes</taxon>
        <taxon>Dimargaritales</taxon>
        <taxon>Dimargaritaceae</taxon>
        <taxon>Tieghemiomyces</taxon>
    </lineage>
</organism>
<dbReference type="PANTHER" id="PTHR24260:SF132">
    <property type="entry name" value="PEPTIDASE S1 DOMAIN-CONTAINING PROTEIN"/>
    <property type="match status" value="1"/>
</dbReference>
<dbReference type="GO" id="GO:0004252">
    <property type="term" value="F:serine-type endopeptidase activity"/>
    <property type="evidence" value="ECO:0007669"/>
    <property type="project" value="InterPro"/>
</dbReference>
<dbReference type="InterPro" id="IPR009003">
    <property type="entry name" value="Peptidase_S1_PA"/>
</dbReference>
<gene>
    <name evidence="5" type="primary">PRSS22</name>
    <name evidence="5" type="ORF">IWQ60_005380</name>
</gene>
<dbReference type="SMART" id="SM00020">
    <property type="entry name" value="Tryp_SPc"/>
    <property type="match status" value="1"/>
</dbReference>
<dbReference type="Proteomes" id="UP001150569">
    <property type="component" value="Unassembled WGS sequence"/>
</dbReference>
<reference evidence="5" key="1">
    <citation type="submission" date="2022-07" db="EMBL/GenBank/DDBJ databases">
        <title>Phylogenomic reconstructions and comparative analyses of Kickxellomycotina fungi.</title>
        <authorList>
            <person name="Reynolds N.K."/>
            <person name="Stajich J.E."/>
            <person name="Barry K."/>
            <person name="Grigoriev I.V."/>
            <person name="Crous P."/>
            <person name="Smith M.E."/>
        </authorList>
    </citation>
    <scope>NUCLEOTIDE SEQUENCE</scope>
    <source>
        <strain evidence="5">RSA 861</strain>
    </source>
</reference>
<dbReference type="InterPro" id="IPR001314">
    <property type="entry name" value="Peptidase_S1A"/>
</dbReference>
<proteinExistence type="predicted"/>
<name>A0A9W8AEP6_9FUNG</name>
<keyword evidence="2" id="KW-0378">Hydrolase</keyword>
<dbReference type="InterPro" id="IPR001254">
    <property type="entry name" value="Trypsin_dom"/>
</dbReference>
<feature type="chain" id="PRO_5040817901" evidence="3">
    <location>
        <begin position="23"/>
        <end position="320"/>
    </location>
</feature>